<reference evidence="2 3" key="1">
    <citation type="submission" date="2018-08" db="EMBL/GenBank/DDBJ databases">
        <title>Vibrio isolated from the Eastern China Marginal Seas.</title>
        <authorList>
            <person name="Li Y."/>
        </authorList>
    </citation>
    <scope>NUCLEOTIDE SEQUENCE [LARGE SCALE GENOMIC DNA]</scope>
    <source>
        <strain evidence="2 3">BEI233</strain>
    </source>
</reference>
<comment type="caution">
    <text evidence="2">The sequence shown here is derived from an EMBL/GenBank/DDBJ whole genome shotgun (WGS) entry which is preliminary data.</text>
</comment>
<dbReference type="CDD" id="cd04301">
    <property type="entry name" value="NAT_SF"/>
    <property type="match status" value="1"/>
</dbReference>
<dbReference type="SUPFAM" id="SSF55729">
    <property type="entry name" value="Acyl-CoA N-acyltransferases (Nat)"/>
    <property type="match status" value="1"/>
</dbReference>
<accession>A0A3A6QK66</accession>
<keyword evidence="2" id="KW-0808">Transferase</keyword>
<dbReference type="InterPro" id="IPR000182">
    <property type="entry name" value="GNAT_dom"/>
</dbReference>
<dbReference type="EMBL" id="QVMU01000004">
    <property type="protein sequence ID" value="RJX72985.1"/>
    <property type="molecule type" value="Genomic_DNA"/>
</dbReference>
<protein>
    <submittedName>
        <fullName evidence="2">GNAT family N-acetyltransferase</fullName>
    </submittedName>
</protein>
<evidence type="ECO:0000313" key="3">
    <source>
        <dbReference type="Proteomes" id="UP000273252"/>
    </source>
</evidence>
<sequence length="121" mass="14164">MHPYYQHYSVSWELNKIQEQIESLENWDVLYNEAIVGAIRLAYDEDGCYLRDLQVSEKFQNKGIGAAALSEVQRLACKAEVAHLRLRVFKISPAYELYKRTGFTVDKEDDRFYYMSKSIAI</sequence>
<dbReference type="PROSITE" id="PS51186">
    <property type="entry name" value="GNAT"/>
    <property type="match status" value="1"/>
</dbReference>
<dbReference type="GO" id="GO:0016747">
    <property type="term" value="F:acyltransferase activity, transferring groups other than amino-acyl groups"/>
    <property type="evidence" value="ECO:0007669"/>
    <property type="project" value="InterPro"/>
</dbReference>
<dbReference type="OrthoDB" id="6871659at2"/>
<gene>
    <name evidence="2" type="ORF">DZ860_06940</name>
</gene>
<dbReference type="Proteomes" id="UP000273252">
    <property type="component" value="Unassembled WGS sequence"/>
</dbReference>
<evidence type="ECO:0000259" key="1">
    <source>
        <dbReference type="PROSITE" id="PS51186"/>
    </source>
</evidence>
<dbReference type="Gene3D" id="3.40.630.30">
    <property type="match status" value="1"/>
</dbReference>
<organism evidence="2 3">
    <name type="scientific">Vibrio sinensis</name>
    <dbReference type="NCBI Taxonomy" id="2302434"/>
    <lineage>
        <taxon>Bacteria</taxon>
        <taxon>Pseudomonadati</taxon>
        <taxon>Pseudomonadota</taxon>
        <taxon>Gammaproteobacteria</taxon>
        <taxon>Vibrionales</taxon>
        <taxon>Vibrionaceae</taxon>
        <taxon>Vibrio</taxon>
    </lineage>
</organism>
<dbReference type="AlphaFoldDB" id="A0A3A6QK66"/>
<name>A0A3A6QK66_9VIBR</name>
<keyword evidence="3" id="KW-1185">Reference proteome</keyword>
<evidence type="ECO:0000313" key="2">
    <source>
        <dbReference type="EMBL" id="RJX72985.1"/>
    </source>
</evidence>
<feature type="domain" description="N-acetyltransferase" evidence="1">
    <location>
        <begin position="1"/>
        <end position="120"/>
    </location>
</feature>
<dbReference type="Pfam" id="PF13673">
    <property type="entry name" value="Acetyltransf_10"/>
    <property type="match status" value="1"/>
</dbReference>
<dbReference type="InterPro" id="IPR016181">
    <property type="entry name" value="Acyl_CoA_acyltransferase"/>
</dbReference>
<proteinExistence type="predicted"/>